<evidence type="ECO:0000259" key="4">
    <source>
        <dbReference type="Pfam" id="PF08753"/>
    </source>
</evidence>
<evidence type="ECO:0000256" key="3">
    <source>
        <dbReference type="ARBA" id="ARBA00023163"/>
    </source>
</evidence>
<dbReference type="GO" id="GO:0003677">
    <property type="term" value="F:DNA binding"/>
    <property type="evidence" value="ECO:0007669"/>
    <property type="project" value="TreeGrafter"/>
</dbReference>
<organism evidence="5 6">
    <name type="scientific">Natronosalvus hydrolyticus</name>
    <dbReference type="NCBI Taxonomy" id="2979988"/>
    <lineage>
        <taxon>Archaea</taxon>
        <taxon>Methanobacteriati</taxon>
        <taxon>Methanobacteriota</taxon>
        <taxon>Stenosarchaea group</taxon>
        <taxon>Halobacteria</taxon>
        <taxon>Halobacteriales</taxon>
        <taxon>Natrialbaceae</taxon>
        <taxon>Natronosalvus</taxon>
    </lineage>
</organism>
<protein>
    <submittedName>
        <fullName evidence="5">Ribbon-helix-helix protein, CopG family</fullName>
    </submittedName>
</protein>
<gene>
    <name evidence="5" type="ORF">OB919_05270</name>
</gene>
<dbReference type="InterPro" id="IPR045865">
    <property type="entry name" value="ACT-like_dom_sf"/>
</dbReference>
<dbReference type="PANTHER" id="PTHR34719:SF2">
    <property type="entry name" value="NICKEL-RESPONSIVE REGULATOR"/>
    <property type="match status" value="1"/>
</dbReference>
<sequence>MRTSLNVPDETLDAFDAVWQSQGISSRSRAVREAMQEYIESHQTLDEMAGTVAAVIVFDYSYDAVVQDIHEIQHAYEHLVNSSSHVHHGNWCLETVHCTGDPEQISELVYRLRDFDAVKRVKLMVVDGTDSGHSIVDNESAHDH</sequence>
<accession>A0AAP3E5C6</accession>
<dbReference type="InterPro" id="IPR014864">
    <property type="entry name" value="TF_NikR_Ni-bd_C"/>
</dbReference>
<keyword evidence="3" id="KW-0804">Transcription</keyword>
<keyword evidence="6" id="KW-1185">Reference proteome</keyword>
<dbReference type="SUPFAM" id="SSF47598">
    <property type="entry name" value="Ribbon-helix-helix"/>
    <property type="match status" value="1"/>
</dbReference>
<keyword evidence="1" id="KW-0805">Transcription regulation</keyword>
<proteinExistence type="predicted"/>
<evidence type="ECO:0000313" key="5">
    <source>
        <dbReference type="EMBL" id="MCU4751393.1"/>
    </source>
</evidence>
<dbReference type="RefSeq" id="WP_342807109.1">
    <property type="nucleotide sequence ID" value="NZ_JAOPJZ010000002.1"/>
</dbReference>
<dbReference type="InterPro" id="IPR027271">
    <property type="entry name" value="Acetolactate_synth/TF_NikR_C"/>
</dbReference>
<dbReference type="Pfam" id="PF08753">
    <property type="entry name" value="NikR_C"/>
    <property type="match status" value="1"/>
</dbReference>
<name>A0AAP3E5C6_9EURY</name>
<feature type="domain" description="Transcription factor NikR nickel binding C-terminal" evidence="4">
    <location>
        <begin position="55"/>
        <end position="125"/>
    </location>
</feature>
<dbReference type="AlphaFoldDB" id="A0AAP3E5C6"/>
<dbReference type="InterPro" id="IPR013321">
    <property type="entry name" value="Arc_rbn_hlx_hlx"/>
</dbReference>
<dbReference type="GO" id="GO:0006355">
    <property type="term" value="P:regulation of DNA-templated transcription"/>
    <property type="evidence" value="ECO:0007669"/>
    <property type="project" value="InterPro"/>
</dbReference>
<dbReference type="PANTHER" id="PTHR34719">
    <property type="entry name" value="NICKEL-RESPONSIVE REGULATOR"/>
    <property type="match status" value="1"/>
</dbReference>
<reference evidence="5 6" key="1">
    <citation type="submission" date="2022-09" db="EMBL/GenBank/DDBJ databases">
        <title>Enrichment on poylsaccharides allowed isolation of novel metabolic and taxonomic groups of Haloarchaea.</title>
        <authorList>
            <person name="Sorokin D.Y."/>
            <person name="Elcheninov A.G."/>
            <person name="Khizhniak T.V."/>
            <person name="Kolganova T.V."/>
            <person name="Kublanov I.V."/>
        </authorList>
    </citation>
    <scope>NUCLEOTIDE SEQUENCE [LARGE SCALE GENOMIC DNA]</scope>
    <source>
        <strain evidence="5 6">AArc-curdl1</strain>
    </source>
</reference>
<evidence type="ECO:0000313" key="6">
    <source>
        <dbReference type="Proteomes" id="UP001321047"/>
    </source>
</evidence>
<dbReference type="Proteomes" id="UP001321047">
    <property type="component" value="Unassembled WGS sequence"/>
</dbReference>
<evidence type="ECO:0000256" key="2">
    <source>
        <dbReference type="ARBA" id="ARBA00023125"/>
    </source>
</evidence>
<keyword evidence="2" id="KW-0238">DNA-binding</keyword>
<dbReference type="CDD" id="cd22231">
    <property type="entry name" value="RHH_NikR_HicB-like"/>
    <property type="match status" value="1"/>
</dbReference>
<dbReference type="InterPro" id="IPR050192">
    <property type="entry name" value="CopG/NikR_regulator"/>
</dbReference>
<comment type="caution">
    <text evidence="5">The sequence shown here is derived from an EMBL/GenBank/DDBJ whole genome shotgun (WGS) entry which is preliminary data.</text>
</comment>
<dbReference type="Gene3D" id="1.10.1220.10">
    <property type="entry name" value="Met repressor-like"/>
    <property type="match status" value="1"/>
</dbReference>
<dbReference type="InterPro" id="IPR010985">
    <property type="entry name" value="Ribbon_hlx_hlx"/>
</dbReference>
<dbReference type="Gene3D" id="3.30.70.1150">
    <property type="entry name" value="ACT-like. Chain A, domain 2"/>
    <property type="match status" value="1"/>
</dbReference>
<dbReference type="EMBL" id="JAOPJZ010000002">
    <property type="protein sequence ID" value="MCU4751393.1"/>
    <property type="molecule type" value="Genomic_DNA"/>
</dbReference>
<dbReference type="SUPFAM" id="SSF55021">
    <property type="entry name" value="ACT-like"/>
    <property type="match status" value="1"/>
</dbReference>
<evidence type="ECO:0000256" key="1">
    <source>
        <dbReference type="ARBA" id="ARBA00023015"/>
    </source>
</evidence>